<feature type="transmembrane region" description="Helical" evidence="10">
    <location>
        <begin position="405"/>
        <end position="425"/>
    </location>
</feature>
<accession>A0ABN8QCP4</accession>
<evidence type="ECO:0000256" key="4">
    <source>
        <dbReference type="ARBA" id="ARBA00022989"/>
    </source>
</evidence>
<evidence type="ECO:0000256" key="5">
    <source>
        <dbReference type="ARBA" id="ARBA00023040"/>
    </source>
</evidence>
<keyword evidence="5" id="KW-0297">G-protein coupled receptor</keyword>
<evidence type="ECO:0000256" key="6">
    <source>
        <dbReference type="ARBA" id="ARBA00023136"/>
    </source>
</evidence>
<feature type="transmembrane region" description="Helical" evidence="10">
    <location>
        <begin position="325"/>
        <end position="349"/>
    </location>
</feature>
<organism evidence="12 13">
    <name type="scientific">Porites evermanni</name>
    <dbReference type="NCBI Taxonomy" id="104178"/>
    <lineage>
        <taxon>Eukaryota</taxon>
        <taxon>Metazoa</taxon>
        <taxon>Cnidaria</taxon>
        <taxon>Anthozoa</taxon>
        <taxon>Hexacorallia</taxon>
        <taxon>Scleractinia</taxon>
        <taxon>Fungiina</taxon>
        <taxon>Poritidae</taxon>
        <taxon>Porites</taxon>
    </lineage>
</organism>
<proteinExistence type="predicted"/>
<dbReference type="PANTHER" id="PTHR24246">
    <property type="entry name" value="OLFACTORY RECEPTOR AND ADENOSINE RECEPTOR"/>
    <property type="match status" value="1"/>
</dbReference>
<evidence type="ECO:0000256" key="1">
    <source>
        <dbReference type="ARBA" id="ARBA00004651"/>
    </source>
</evidence>
<feature type="transmembrane region" description="Helical" evidence="10">
    <location>
        <begin position="221"/>
        <end position="246"/>
    </location>
</feature>
<reference evidence="12 13" key="1">
    <citation type="submission" date="2022-05" db="EMBL/GenBank/DDBJ databases">
        <authorList>
            <consortium name="Genoscope - CEA"/>
            <person name="William W."/>
        </authorList>
    </citation>
    <scope>NUCLEOTIDE SEQUENCE [LARGE SCALE GENOMIC DNA]</scope>
</reference>
<dbReference type="Pfam" id="PF00001">
    <property type="entry name" value="7tm_1"/>
    <property type="match status" value="2"/>
</dbReference>
<protein>
    <recommendedName>
        <fullName evidence="11">G-protein coupled receptors family 1 profile domain-containing protein</fullName>
    </recommendedName>
</protein>
<dbReference type="InterPro" id="IPR017452">
    <property type="entry name" value="GPCR_Rhodpsn_7TM"/>
</dbReference>
<dbReference type="EMBL" id="CALNXI010001251">
    <property type="protein sequence ID" value="CAH3161944.1"/>
    <property type="molecule type" value="Genomic_DNA"/>
</dbReference>
<dbReference type="PROSITE" id="PS50262">
    <property type="entry name" value="G_PROTEIN_RECEP_F1_2"/>
    <property type="match status" value="2"/>
</dbReference>
<evidence type="ECO:0000313" key="12">
    <source>
        <dbReference type="EMBL" id="CAH3161944.1"/>
    </source>
</evidence>
<sequence length="441" mass="49404">MESDLLIAWSVAFAVTGIIVIVINSLTLYSFTKNKLLQTRRHFLIINLTVADLLFGATGMSSAVFYLLNPSDISFCLFAILNMFTKLACLITLCLIAIERMHAIVWPLRHHVLGSGVYKTALVLSWILSAVAATTSILSVYTYNSVLILPVLIAAGIITMITSYISIWVSRNSTKSVFTGTDALVAWGAIFAVLDFAVILLNSLALYTFMKNKSLRTRKHFMIINLVVSDFLFGVMGLSLALFYLLDPSVIAFYVFNLLNKFTKTASLLTLGLIALERMHAIVWPFRHRVLRIYVYKAALVFTWALPAALTAILSLKIYNVRFEAVLPATVFFVTIEMAASYITLWVFIKRRRPQHDTSASQDKALAFTLLLISGAFLVTWVIPILFISIPRICTTCHQPKGSVIMWLHVAFAFQSVINPVIYCFRIPGFQDTLKAKIKQM</sequence>
<feature type="transmembrane region" description="Helical" evidence="10">
    <location>
        <begin position="118"/>
        <end position="140"/>
    </location>
</feature>
<evidence type="ECO:0000256" key="3">
    <source>
        <dbReference type="ARBA" id="ARBA00022692"/>
    </source>
</evidence>
<evidence type="ECO:0000313" key="13">
    <source>
        <dbReference type="Proteomes" id="UP001159427"/>
    </source>
</evidence>
<keyword evidence="8" id="KW-0325">Glycoprotein</keyword>
<keyword evidence="4 10" id="KW-1133">Transmembrane helix</keyword>
<feature type="transmembrane region" description="Helical" evidence="10">
    <location>
        <begin position="43"/>
        <end position="68"/>
    </location>
</feature>
<feature type="transmembrane region" description="Helical" evidence="10">
    <location>
        <begin position="7"/>
        <end position="31"/>
    </location>
</feature>
<evidence type="ECO:0000256" key="9">
    <source>
        <dbReference type="ARBA" id="ARBA00023224"/>
    </source>
</evidence>
<keyword evidence="9" id="KW-0807">Transducer</keyword>
<feature type="domain" description="G-protein coupled receptors family 1 profile" evidence="11">
    <location>
        <begin position="23"/>
        <end position="138"/>
    </location>
</feature>
<feature type="transmembrane region" description="Helical" evidence="10">
    <location>
        <begin position="370"/>
        <end position="393"/>
    </location>
</feature>
<evidence type="ECO:0000256" key="8">
    <source>
        <dbReference type="ARBA" id="ARBA00023180"/>
    </source>
</evidence>
<dbReference type="CDD" id="cd00637">
    <property type="entry name" value="7tm_classA_rhodopsin-like"/>
    <property type="match status" value="2"/>
</dbReference>
<dbReference type="Proteomes" id="UP001159427">
    <property type="component" value="Unassembled WGS sequence"/>
</dbReference>
<dbReference type="PANTHER" id="PTHR24246:SF27">
    <property type="entry name" value="ADENOSINE RECEPTOR, ISOFORM A"/>
    <property type="match status" value="1"/>
</dbReference>
<keyword evidence="6 10" id="KW-0472">Membrane</keyword>
<keyword evidence="2" id="KW-1003">Cell membrane</keyword>
<evidence type="ECO:0000256" key="10">
    <source>
        <dbReference type="SAM" id="Phobius"/>
    </source>
</evidence>
<evidence type="ECO:0000259" key="11">
    <source>
        <dbReference type="PROSITE" id="PS50262"/>
    </source>
</evidence>
<dbReference type="SUPFAM" id="SSF81321">
    <property type="entry name" value="Family A G protein-coupled receptor-like"/>
    <property type="match status" value="2"/>
</dbReference>
<feature type="transmembrane region" description="Helical" evidence="10">
    <location>
        <begin position="298"/>
        <end position="319"/>
    </location>
</feature>
<dbReference type="Gene3D" id="1.20.1070.10">
    <property type="entry name" value="Rhodopsin 7-helix transmembrane proteins"/>
    <property type="match status" value="2"/>
</dbReference>
<keyword evidence="7" id="KW-0675">Receptor</keyword>
<feature type="non-terminal residue" evidence="12">
    <location>
        <position position="441"/>
    </location>
</feature>
<evidence type="ECO:0000256" key="7">
    <source>
        <dbReference type="ARBA" id="ARBA00023170"/>
    </source>
</evidence>
<feature type="transmembrane region" description="Helical" evidence="10">
    <location>
        <begin position="75"/>
        <end position="98"/>
    </location>
</feature>
<comment type="subcellular location">
    <subcellularLocation>
        <location evidence="1">Cell membrane</location>
        <topology evidence="1">Multi-pass membrane protein</topology>
    </subcellularLocation>
</comment>
<evidence type="ECO:0000256" key="2">
    <source>
        <dbReference type="ARBA" id="ARBA00022475"/>
    </source>
</evidence>
<feature type="domain" description="G-protein coupled receptors family 1 profile" evidence="11">
    <location>
        <begin position="201"/>
        <end position="423"/>
    </location>
</feature>
<dbReference type="PRINTS" id="PR00237">
    <property type="entry name" value="GPCRRHODOPSN"/>
</dbReference>
<keyword evidence="13" id="KW-1185">Reference proteome</keyword>
<feature type="transmembrane region" description="Helical" evidence="10">
    <location>
        <begin position="147"/>
        <end position="169"/>
    </location>
</feature>
<comment type="caution">
    <text evidence="12">The sequence shown here is derived from an EMBL/GenBank/DDBJ whole genome shotgun (WGS) entry which is preliminary data.</text>
</comment>
<gene>
    <name evidence="12" type="ORF">PEVE_00004120</name>
</gene>
<keyword evidence="3 10" id="KW-0812">Transmembrane</keyword>
<feature type="transmembrane region" description="Helical" evidence="10">
    <location>
        <begin position="184"/>
        <end position="209"/>
    </location>
</feature>
<dbReference type="InterPro" id="IPR000276">
    <property type="entry name" value="GPCR_Rhodpsn"/>
</dbReference>
<name>A0ABN8QCP4_9CNID</name>